<keyword evidence="1" id="KW-0472">Membrane</keyword>
<dbReference type="InterPro" id="IPR026414">
    <property type="entry name" value="ExosoTase_F-assoc_memb"/>
</dbReference>
<keyword evidence="1" id="KW-0812">Transmembrane</keyword>
<evidence type="ECO:0000256" key="1">
    <source>
        <dbReference type="SAM" id="Phobius"/>
    </source>
</evidence>
<protein>
    <submittedName>
        <fullName evidence="2">Exosortase F-associated protein</fullName>
    </submittedName>
</protein>
<dbReference type="AlphaFoldDB" id="A0A3L9Z3C9"/>
<dbReference type="NCBIfam" id="TIGR04127">
    <property type="entry name" value="flavo_near_exo"/>
    <property type="match status" value="1"/>
</dbReference>
<keyword evidence="3" id="KW-1185">Reference proteome</keyword>
<feature type="transmembrane region" description="Helical" evidence="1">
    <location>
        <begin position="116"/>
        <end position="137"/>
    </location>
</feature>
<dbReference type="EMBL" id="REFC01000011">
    <property type="protein sequence ID" value="RMA66507.1"/>
    <property type="molecule type" value="Genomic_DNA"/>
</dbReference>
<feature type="transmembrane region" description="Helical" evidence="1">
    <location>
        <begin position="86"/>
        <end position="104"/>
    </location>
</feature>
<evidence type="ECO:0000313" key="2">
    <source>
        <dbReference type="EMBL" id="RMA66507.1"/>
    </source>
</evidence>
<proteinExistence type="predicted"/>
<keyword evidence="1" id="KW-1133">Transmembrane helix</keyword>
<dbReference type="OrthoDB" id="982493at2"/>
<comment type="caution">
    <text evidence="2">The sequence shown here is derived from an EMBL/GenBank/DDBJ whole genome shotgun (WGS) entry which is preliminary data.</text>
</comment>
<dbReference type="Proteomes" id="UP000271339">
    <property type="component" value="Unassembled WGS sequence"/>
</dbReference>
<accession>A0A3L9Z3C9</accession>
<name>A0A3L9Z3C9_9FLAO</name>
<organism evidence="2 3">
    <name type="scientific">Ulvibacter antarcticus</name>
    <dbReference type="NCBI Taxonomy" id="442714"/>
    <lineage>
        <taxon>Bacteria</taxon>
        <taxon>Pseudomonadati</taxon>
        <taxon>Bacteroidota</taxon>
        <taxon>Flavobacteriia</taxon>
        <taxon>Flavobacteriales</taxon>
        <taxon>Flavobacteriaceae</taxon>
        <taxon>Ulvibacter</taxon>
    </lineage>
</organism>
<sequence length="141" mass="16471">MSKLLKIAAVLVLLFLLMGIRGYEDQLFYDPLLTFFKSIQEKPILPEMDLVMLFLNVSLRFAMNTIISLAILWIIFQNKDIVRLSVILYLVLIIVLLPVFFVLVNASEGGQHMTLFYVRRFLIQPIFLLILIPAFYFQKKK</sequence>
<reference evidence="2 3" key="1">
    <citation type="submission" date="2018-10" db="EMBL/GenBank/DDBJ databases">
        <title>Genomic Encyclopedia of Archaeal and Bacterial Type Strains, Phase II (KMG-II): from individual species to whole genera.</title>
        <authorList>
            <person name="Goeker M."/>
        </authorList>
    </citation>
    <scope>NUCLEOTIDE SEQUENCE [LARGE SCALE GENOMIC DNA]</scope>
    <source>
        <strain evidence="2 3">DSM 23424</strain>
    </source>
</reference>
<feature type="transmembrane region" description="Helical" evidence="1">
    <location>
        <begin position="50"/>
        <end position="74"/>
    </location>
</feature>
<evidence type="ECO:0000313" key="3">
    <source>
        <dbReference type="Proteomes" id="UP000271339"/>
    </source>
</evidence>
<gene>
    <name evidence="2" type="ORF">BXY75_0933</name>
</gene>
<dbReference type="RefSeq" id="WP_121906494.1">
    <property type="nucleotide sequence ID" value="NZ_REFC01000011.1"/>
</dbReference>